<protein>
    <submittedName>
        <fullName evidence="2">SecY/SEC61-alpha family</fullName>
    </submittedName>
</protein>
<dbReference type="Proteomes" id="UP000325315">
    <property type="component" value="Unassembled WGS sequence"/>
</dbReference>
<comment type="caution">
    <text evidence="2">The sequence shown here is derived from an EMBL/GenBank/DDBJ whole genome shotgun (WGS) entry which is preliminary data.</text>
</comment>
<evidence type="ECO:0000256" key="1">
    <source>
        <dbReference type="SAM" id="MobiDB-lite"/>
    </source>
</evidence>
<organism evidence="2 3">
    <name type="scientific">Gossypium australe</name>
    <dbReference type="NCBI Taxonomy" id="47621"/>
    <lineage>
        <taxon>Eukaryota</taxon>
        <taxon>Viridiplantae</taxon>
        <taxon>Streptophyta</taxon>
        <taxon>Embryophyta</taxon>
        <taxon>Tracheophyta</taxon>
        <taxon>Spermatophyta</taxon>
        <taxon>Magnoliopsida</taxon>
        <taxon>eudicotyledons</taxon>
        <taxon>Gunneridae</taxon>
        <taxon>Pentapetalae</taxon>
        <taxon>rosids</taxon>
        <taxon>malvids</taxon>
        <taxon>Malvales</taxon>
        <taxon>Malvaceae</taxon>
        <taxon>Malvoideae</taxon>
        <taxon>Gossypium</taxon>
    </lineage>
</organism>
<dbReference type="AlphaFoldDB" id="A0A5B6W716"/>
<reference evidence="3" key="1">
    <citation type="journal article" date="2019" name="Plant Biotechnol. J.">
        <title>Genome sequencing of the Australian wild diploid species Gossypium australe highlights disease resistance and delayed gland morphogenesis.</title>
        <authorList>
            <person name="Cai Y."/>
            <person name="Cai X."/>
            <person name="Wang Q."/>
            <person name="Wang P."/>
            <person name="Zhang Y."/>
            <person name="Cai C."/>
            <person name="Xu Y."/>
            <person name="Wang K."/>
            <person name="Zhou Z."/>
            <person name="Wang C."/>
            <person name="Geng S."/>
            <person name="Li B."/>
            <person name="Dong Q."/>
            <person name="Hou Y."/>
            <person name="Wang H."/>
            <person name="Ai P."/>
            <person name="Liu Z."/>
            <person name="Yi F."/>
            <person name="Sun M."/>
            <person name="An G."/>
            <person name="Cheng J."/>
            <person name="Zhang Y."/>
            <person name="Shi Q."/>
            <person name="Xie Y."/>
            <person name="Shi X."/>
            <person name="Chang Y."/>
            <person name="Huang F."/>
            <person name="Chen Y."/>
            <person name="Hong S."/>
            <person name="Mi L."/>
            <person name="Sun Q."/>
            <person name="Zhang L."/>
            <person name="Zhou B."/>
            <person name="Peng R."/>
            <person name="Zhang X."/>
            <person name="Liu F."/>
        </authorList>
    </citation>
    <scope>NUCLEOTIDE SEQUENCE [LARGE SCALE GENOMIC DNA]</scope>
    <source>
        <strain evidence="3">cv. PA1801</strain>
    </source>
</reference>
<feature type="compositionally biased region" description="Polar residues" evidence="1">
    <location>
        <begin position="146"/>
        <end position="159"/>
    </location>
</feature>
<dbReference type="OrthoDB" id="1001231at2759"/>
<sequence length="287" mass="33024">MVTFSEWRRSTYARKPAGLDMMEVINSSQFWKKAVDVLKIQELLVKVLRMCDGDEKPTMGFIYEAMDRAKLLRHVRRKSVQELEMSFNPINLDNTFEEDDPLNAWIEEREDATLDSEHNFSWLPQELLNETDEETQCEDMNDISLAPSNGESVQLSTLSGDDGDDPDGNNECAYQTTHGHIYSSNFHGDQGVTRYPYAADPGLYETNASISLQNRRDRGDRTHERMREHLHDSFAVSSSPNLLFPFAEIFYGIVGDRISQRRLIDLSHRTIVRNGNFIVQGQRRVVL</sequence>
<feature type="region of interest" description="Disordered" evidence="1">
    <location>
        <begin position="144"/>
        <end position="166"/>
    </location>
</feature>
<proteinExistence type="predicted"/>
<evidence type="ECO:0000313" key="2">
    <source>
        <dbReference type="EMBL" id="KAA3477025.1"/>
    </source>
</evidence>
<accession>A0A5B6W716</accession>
<evidence type="ECO:0000313" key="3">
    <source>
        <dbReference type="Proteomes" id="UP000325315"/>
    </source>
</evidence>
<keyword evidence="3" id="KW-1185">Reference proteome</keyword>
<gene>
    <name evidence="2" type="ORF">EPI10_010946</name>
</gene>
<name>A0A5B6W716_9ROSI</name>
<dbReference type="EMBL" id="SMMG02000004">
    <property type="protein sequence ID" value="KAA3477025.1"/>
    <property type="molecule type" value="Genomic_DNA"/>
</dbReference>